<feature type="compositionally biased region" description="Polar residues" evidence="1">
    <location>
        <begin position="10"/>
        <end position="20"/>
    </location>
</feature>
<dbReference type="AlphaFoldDB" id="A0A1S8AEK6"/>
<protein>
    <submittedName>
        <fullName evidence="2">Uncharacterized protein</fullName>
    </submittedName>
</protein>
<dbReference type="EMBL" id="GFAY01000138">
    <property type="protein sequence ID" value="JAV45512.1"/>
    <property type="molecule type" value="Transcribed_RNA"/>
</dbReference>
<evidence type="ECO:0000313" key="2">
    <source>
        <dbReference type="EMBL" id="JAV45512.1"/>
    </source>
</evidence>
<feature type="compositionally biased region" description="Basic residues" evidence="1">
    <location>
        <begin position="21"/>
        <end position="32"/>
    </location>
</feature>
<sequence>MVGNGRGNRGEQNPTGGVTQNRRKSRRSKVKQSRVSSFDLRCSGWFSAERMAWERRSASKLQIGTKLGQNGGRKWEIWPGHVRRSGRVFSGL</sequence>
<name>A0A1S8AEK6_CITLI</name>
<proteinExistence type="predicted"/>
<evidence type="ECO:0000256" key="1">
    <source>
        <dbReference type="SAM" id="MobiDB-lite"/>
    </source>
</evidence>
<accession>A0A1S8AEK6</accession>
<organism evidence="2">
    <name type="scientific">Citrus limon</name>
    <name type="common">Lemon</name>
    <name type="synonym">Citrus medica var. limon</name>
    <dbReference type="NCBI Taxonomy" id="2708"/>
    <lineage>
        <taxon>Eukaryota</taxon>
        <taxon>Viridiplantae</taxon>
        <taxon>Streptophyta</taxon>
        <taxon>Embryophyta</taxon>
        <taxon>Tracheophyta</taxon>
        <taxon>Spermatophyta</taxon>
        <taxon>Magnoliopsida</taxon>
        <taxon>eudicotyledons</taxon>
        <taxon>Gunneridae</taxon>
        <taxon>Pentapetalae</taxon>
        <taxon>rosids</taxon>
        <taxon>malvids</taxon>
        <taxon>Sapindales</taxon>
        <taxon>Rutaceae</taxon>
        <taxon>Aurantioideae</taxon>
        <taxon>Citrus</taxon>
    </lineage>
</organism>
<feature type="region of interest" description="Disordered" evidence="1">
    <location>
        <begin position="1"/>
        <end position="36"/>
    </location>
</feature>
<reference evidence="2" key="1">
    <citation type="submission" date="2016-12" db="EMBL/GenBank/DDBJ databases">
        <title>Transcriptomic, proteomic, and metabolomic analysis of Citrus limon response to graft inoculation by Candidatus Liberibacter asiaticus.</title>
        <authorList>
            <person name="Ramsey J."/>
            <person name="Chin E."/>
            <person name="Chavez J."/>
            <person name="Saha S."/>
            <person name="Mischuk D."/>
            <person name="Mahoney J."/>
            <person name="Mohr J."/>
            <person name="Robison F."/>
            <person name="Godfrey K."/>
            <person name="Levesque C."/>
            <person name="Foster L."/>
            <person name="Xu Y."/>
            <person name="Strickler S."/>
            <person name="Fernandez-Pozo N."/>
            <person name="Polek M.L."/>
            <person name="Giovannoni J."/>
            <person name="Mueller L.A."/>
            <person name="Slupsky C."/>
            <person name="Bruce J."/>
            <person name="Cilia M."/>
        </authorList>
    </citation>
    <scope>NUCLEOTIDE SEQUENCE</scope>
</reference>